<proteinExistence type="inferred from homology"/>
<keyword evidence="9" id="KW-1185">Reference proteome</keyword>
<feature type="non-terminal residue" evidence="8">
    <location>
        <position position="1"/>
    </location>
</feature>
<dbReference type="SUPFAM" id="SSF53474">
    <property type="entry name" value="alpha/beta-Hydrolases"/>
    <property type="match status" value="1"/>
</dbReference>
<protein>
    <recommendedName>
        <fullName evidence="3">N-acyl-aliphatic-L-amino acid amidohydrolase</fullName>
        <ecNumber evidence="3">3.5.1.14</ecNumber>
    </recommendedName>
</protein>
<dbReference type="InterPro" id="IPR036264">
    <property type="entry name" value="Bact_exopeptidase_dim_dom"/>
</dbReference>
<dbReference type="InterPro" id="IPR001563">
    <property type="entry name" value="Peptidase_S10"/>
</dbReference>
<comment type="caution">
    <text evidence="8">The sequence shown here is derived from an EMBL/GenBank/DDBJ whole genome shotgun (WGS) entry which is preliminary data.</text>
</comment>
<dbReference type="PANTHER" id="PTHR45962:SF1">
    <property type="entry name" value="N-FATTY-ACYL-AMINO ACID SYNTHASE_HYDROLASE PM20D1"/>
    <property type="match status" value="1"/>
</dbReference>
<evidence type="ECO:0000313" key="9">
    <source>
        <dbReference type="Proteomes" id="UP000037069"/>
    </source>
</evidence>
<dbReference type="Proteomes" id="UP000037069">
    <property type="component" value="Unassembled WGS sequence"/>
</dbReference>
<name>A0A0L0C176_LUCCU</name>
<dbReference type="Gene3D" id="3.40.50.1820">
    <property type="entry name" value="alpha/beta hydrolase"/>
    <property type="match status" value="1"/>
</dbReference>
<dbReference type="GO" id="GO:0004046">
    <property type="term" value="F:aminoacylase activity"/>
    <property type="evidence" value="ECO:0007669"/>
    <property type="project" value="UniProtKB-EC"/>
</dbReference>
<evidence type="ECO:0000256" key="2">
    <source>
        <dbReference type="ARBA" id="ARBA00009431"/>
    </source>
</evidence>
<keyword evidence="6" id="KW-0378">Hydrolase</keyword>
<dbReference type="EC" id="3.5.1.14" evidence="3"/>
<keyword evidence="5" id="KW-0479">Metal-binding</keyword>
<evidence type="ECO:0000256" key="7">
    <source>
        <dbReference type="ARBA" id="ARBA00022833"/>
    </source>
</evidence>
<evidence type="ECO:0000256" key="4">
    <source>
        <dbReference type="ARBA" id="ARBA00022670"/>
    </source>
</evidence>
<gene>
    <name evidence="8" type="ORF">FF38_07277</name>
</gene>
<organism evidence="8 9">
    <name type="scientific">Lucilia cuprina</name>
    <name type="common">Green bottle fly</name>
    <name type="synonym">Australian sheep blowfly</name>
    <dbReference type="NCBI Taxonomy" id="7375"/>
    <lineage>
        <taxon>Eukaryota</taxon>
        <taxon>Metazoa</taxon>
        <taxon>Ecdysozoa</taxon>
        <taxon>Arthropoda</taxon>
        <taxon>Hexapoda</taxon>
        <taxon>Insecta</taxon>
        <taxon>Pterygota</taxon>
        <taxon>Neoptera</taxon>
        <taxon>Endopterygota</taxon>
        <taxon>Diptera</taxon>
        <taxon>Brachycera</taxon>
        <taxon>Muscomorpha</taxon>
        <taxon>Oestroidea</taxon>
        <taxon>Calliphoridae</taxon>
        <taxon>Luciliinae</taxon>
        <taxon>Lucilia</taxon>
    </lineage>
</organism>
<keyword evidence="4" id="KW-0645">Protease</keyword>
<dbReference type="AlphaFoldDB" id="A0A0L0C176"/>
<dbReference type="InterPro" id="IPR047177">
    <property type="entry name" value="Pept_M20A"/>
</dbReference>
<dbReference type="SUPFAM" id="SSF55031">
    <property type="entry name" value="Bacterial exopeptidase dimerisation domain"/>
    <property type="match status" value="1"/>
</dbReference>
<dbReference type="EMBL" id="JRES01001142">
    <property type="protein sequence ID" value="KNC25204.1"/>
    <property type="molecule type" value="Genomic_DNA"/>
</dbReference>
<dbReference type="PANTHER" id="PTHR45962">
    <property type="entry name" value="N-FATTY-ACYL-AMINO ACID SYNTHASE/HYDROLASE PM20D1"/>
    <property type="match status" value="1"/>
</dbReference>
<dbReference type="Pfam" id="PF00450">
    <property type="entry name" value="Peptidase_S10"/>
    <property type="match status" value="1"/>
</dbReference>
<accession>A0A0L0C176</accession>
<comment type="similarity">
    <text evidence="1">Belongs to the peptidase M20A family.</text>
</comment>
<evidence type="ECO:0000313" key="8">
    <source>
        <dbReference type="EMBL" id="KNC25204.1"/>
    </source>
</evidence>
<sequence length="274" mass="30312">AADVIEGGVKVNALPEKVELKINHRISVDSNVAAIRERLEKFTYELAQQFNLGLESEGKTLIERTNNGYFNITAIRPLEPSPVSPSSGLPWDLISGTTQNVYANLPSGPSEKLYIAPFLFPANTDTRHYWNLTRAIYRYNPILAEDSLDIHTVNEPSVAECDADTQEAPKFVSRNAPGYVLSAQSPQKLGIDRVNQTSGYLQTPTGDELFYFFFESRGNPSKDPVLVWLNGGPGCSSLQAILFENGPSNMVNGQLSNNTWSWNNNANVLYIDNP</sequence>
<feature type="non-terminal residue" evidence="8">
    <location>
        <position position="274"/>
    </location>
</feature>
<dbReference type="InterPro" id="IPR029058">
    <property type="entry name" value="AB_hydrolase_fold"/>
</dbReference>
<evidence type="ECO:0000256" key="5">
    <source>
        <dbReference type="ARBA" id="ARBA00022723"/>
    </source>
</evidence>
<dbReference type="STRING" id="7375.A0A0L0C176"/>
<dbReference type="GO" id="GO:0046872">
    <property type="term" value="F:metal ion binding"/>
    <property type="evidence" value="ECO:0007669"/>
    <property type="project" value="UniProtKB-KW"/>
</dbReference>
<evidence type="ECO:0000256" key="6">
    <source>
        <dbReference type="ARBA" id="ARBA00022801"/>
    </source>
</evidence>
<evidence type="ECO:0000256" key="3">
    <source>
        <dbReference type="ARBA" id="ARBA00011913"/>
    </source>
</evidence>
<evidence type="ECO:0000256" key="1">
    <source>
        <dbReference type="ARBA" id="ARBA00006247"/>
    </source>
</evidence>
<dbReference type="Gene3D" id="3.30.70.360">
    <property type="match status" value="1"/>
</dbReference>
<comment type="similarity">
    <text evidence="2">Belongs to the peptidase S10 family.</text>
</comment>
<reference evidence="8 9" key="1">
    <citation type="journal article" date="2015" name="Nat. Commun.">
        <title>Lucilia cuprina genome unlocks parasitic fly biology to underpin future interventions.</title>
        <authorList>
            <person name="Anstead C.A."/>
            <person name="Korhonen P.K."/>
            <person name="Young N.D."/>
            <person name="Hall R.S."/>
            <person name="Jex A.R."/>
            <person name="Murali S.C."/>
            <person name="Hughes D.S."/>
            <person name="Lee S.F."/>
            <person name="Perry T."/>
            <person name="Stroehlein A.J."/>
            <person name="Ansell B.R."/>
            <person name="Breugelmans B."/>
            <person name="Hofmann A."/>
            <person name="Qu J."/>
            <person name="Dugan S."/>
            <person name="Lee S.L."/>
            <person name="Chao H."/>
            <person name="Dinh H."/>
            <person name="Han Y."/>
            <person name="Doddapaneni H.V."/>
            <person name="Worley K.C."/>
            <person name="Muzny D.M."/>
            <person name="Ioannidis P."/>
            <person name="Waterhouse R.M."/>
            <person name="Zdobnov E.M."/>
            <person name="James P.J."/>
            <person name="Bagnall N.H."/>
            <person name="Kotze A.C."/>
            <person name="Gibbs R.A."/>
            <person name="Richards S."/>
            <person name="Batterham P."/>
            <person name="Gasser R.B."/>
        </authorList>
    </citation>
    <scope>NUCLEOTIDE SEQUENCE [LARGE SCALE GENOMIC DNA]</scope>
    <source>
        <strain evidence="8 9">LS</strain>
        <tissue evidence="8">Full body</tissue>
    </source>
</reference>
<dbReference type="GO" id="GO:0051603">
    <property type="term" value="P:proteolysis involved in protein catabolic process"/>
    <property type="evidence" value="ECO:0007669"/>
    <property type="project" value="TreeGrafter"/>
</dbReference>
<keyword evidence="7" id="KW-0862">Zinc</keyword>
<dbReference type="GO" id="GO:0004185">
    <property type="term" value="F:serine-type carboxypeptidase activity"/>
    <property type="evidence" value="ECO:0007669"/>
    <property type="project" value="InterPro"/>
</dbReference>